<organism evidence="3 4">
    <name type="scientific">Bacillus infantis</name>
    <dbReference type="NCBI Taxonomy" id="324767"/>
    <lineage>
        <taxon>Bacteria</taxon>
        <taxon>Bacillati</taxon>
        <taxon>Bacillota</taxon>
        <taxon>Bacilli</taxon>
        <taxon>Bacillales</taxon>
        <taxon>Bacillaceae</taxon>
        <taxon>Bacillus</taxon>
    </lineage>
</organism>
<evidence type="ECO:0000313" key="4">
    <source>
        <dbReference type="Proteomes" id="UP000322139"/>
    </source>
</evidence>
<protein>
    <submittedName>
        <fullName evidence="3">Sporulation protein</fullName>
    </submittedName>
</protein>
<feature type="region of interest" description="Disordered" evidence="1">
    <location>
        <begin position="183"/>
        <end position="232"/>
    </location>
</feature>
<comment type="caution">
    <text evidence="3">The sequence shown here is derived from an EMBL/GenBank/DDBJ whole genome shotgun (WGS) entry which is preliminary data.</text>
</comment>
<keyword evidence="2" id="KW-0732">Signal</keyword>
<dbReference type="EMBL" id="VTER01000003">
    <property type="protein sequence ID" value="TYS50062.1"/>
    <property type="molecule type" value="Genomic_DNA"/>
</dbReference>
<dbReference type="Pfam" id="PF09580">
    <property type="entry name" value="Spore_YhcN_YlaJ"/>
    <property type="match status" value="1"/>
</dbReference>
<evidence type="ECO:0000313" key="3">
    <source>
        <dbReference type="EMBL" id="TYS50062.1"/>
    </source>
</evidence>
<proteinExistence type="predicted"/>
<evidence type="ECO:0000256" key="2">
    <source>
        <dbReference type="SAM" id="SignalP"/>
    </source>
</evidence>
<accession>A0A5D4RKW6</accession>
<gene>
    <name evidence="3" type="ORF">FZD51_05775</name>
</gene>
<name>A0A5D4RKW6_9BACI</name>
<feature type="compositionally biased region" description="Basic and acidic residues" evidence="1">
    <location>
        <begin position="212"/>
        <end position="221"/>
    </location>
</feature>
<dbReference type="InterPro" id="IPR019076">
    <property type="entry name" value="Spore_lipoprot_YhcN/YlaJ-like"/>
</dbReference>
<dbReference type="RefSeq" id="WP_148973892.1">
    <property type="nucleotide sequence ID" value="NZ_JBNIKT010000014.1"/>
</dbReference>
<dbReference type="Proteomes" id="UP000322139">
    <property type="component" value="Unassembled WGS sequence"/>
</dbReference>
<sequence length="232" mass="26177">MKKSIIIIGLCSLSALAACQNFSSKDEMYEESGNTINVNDQRPELYNQNYRRGNNMSESYGYVRHQRSPIPGDNSSNDHYAAINREQVADIIAKYCTDVPNVDDVSALVTDEEVLLVYDTDSKDRAETADQVKKMAMSVIPRWYHVYVSDNTNLRKNVENYATMDSDSRNMEYAINETIKEMLQSPQGRKMSSGENENGEAQGEMNDDTDHDDISEALDKTKAKKGSSPQMK</sequence>
<feature type="signal peptide" evidence="2">
    <location>
        <begin position="1"/>
        <end position="17"/>
    </location>
</feature>
<dbReference type="PROSITE" id="PS51257">
    <property type="entry name" value="PROKAR_LIPOPROTEIN"/>
    <property type="match status" value="1"/>
</dbReference>
<feature type="chain" id="PRO_5039019274" evidence="2">
    <location>
        <begin position="18"/>
        <end position="232"/>
    </location>
</feature>
<dbReference type="AlphaFoldDB" id="A0A5D4RKW6"/>
<evidence type="ECO:0000256" key="1">
    <source>
        <dbReference type="SAM" id="MobiDB-lite"/>
    </source>
</evidence>
<reference evidence="3 4" key="1">
    <citation type="submission" date="2019-08" db="EMBL/GenBank/DDBJ databases">
        <title>Bacillus genomes from the desert of Cuatro Cienegas, Coahuila.</title>
        <authorList>
            <person name="Olmedo-Alvarez G."/>
        </authorList>
    </citation>
    <scope>NUCLEOTIDE SEQUENCE [LARGE SCALE GENOMIC DNA]</scope>
    <source>
        <strain evidence="3 4">CH446_14T</strain>
    </source>
</reference>